<keyword evidence="3" id="KW-1185">Reference proteome</keyword>
<proteinExistence type="predicted"/>
<feature type="compositionally biased region" description="Basic and acidic residues" evidence="1">
    <location>
        <begin position="1"/>
        <end position="12"/>
    </location>
</feature>
<sequence>MGSEDRGGRVPGEDVQAFAEDEREGVGGLVEQASHGGPHPLGGPAARRPYVAPAGEFAEVSLPIVIEAQGAGQGDAPYRPRLTRSADRCLRWKAEHIGAEHLGTSARAAANNPRRDGLPCGLSLI</sequence>
<dbReference type="EMBL" id="BMQA01000097">
    <property type="protein sequence ID" value="GGJ67291.1"/>
    <property type="molecule type" value="Genomic_DNA"/>
</dbReference>
<accession>A0A917UM62</accession>
<protein>
    <submittedName>
        <fullName evidence="2">Uncharacterized protein</fullName>
    </submittedName>
</protein>
<feature type="region of interest" description="Disordered" evidence="1">
    <location>
        <begin position="1"/>
        <end position="48"/>
    </location>
</feature>
<reference evidence="2" key="2">
    <citation type="submission" date="2020-09" db="EMBL/GenBank/DDBJ databases">
        <authorList>
            <person name="Sun Q."/>
            <person name="Ohkuma M."/>
        </authorList>
    </citation>
    <scope>NUCLEOTIDE SEQUENCE</scope>
    <source>
        <strain evidence="2">JCM 3086</strain>
    </source>
</reference>
<evidence type="ECO:0000256" key="1">
    <source>
        <dbReference type="SAM" id="MobiDB-lite"/>
    </source>
</evidence>
<evidence type="ECO:0000313" key="3">
    <source>
        <dbReference type="Proteomes" id="UP000657574"/>
    </source>
</evidence>
<name>A0A917UM62_9ACTN</name>
<dbReference type="AlphaFoldDB" id="A0A917UM62"/>
<dbReference type="Proteomes" id="UP000657574">
    <property type="component" value="Unassembled WGS sequence"/>
</dbReference>
<evidence type="ECO:0000313" key="2">
    <source>
        <dbReference type="EMBL" id="GGJ67291.1"/>
    </source>
</evidence>
<gene>
    <name evidence="2" type="ORF">GCM10010121_092490</name>
</gene>
<reference evidence="2" key="1">
    <citation type="journal article" date="2014" name="Int. J. Syst. Evol. Microbiol.">
        <title>Complete genome sequence of Corynebacterium casei LMG S-19264T (=DSM 44701T), isolated from a smear-ripened cheese.</title>
        <authorList>
            <consortium name="US DOE Joint Genome Institute (JGI-PGF)"/>
            <person name="Walter F."/>
            <person name="Albersmeier A."/>
            <person name="Kalinowski J."/>
            <person name="Ruckert C."/>
        </authorList>
    </citation>
    <scope>NUCLEOTIDE SEQUENCE</scope>
    <source>
        <strain evidence="2">JCM 3086</strain>
    </source>
</reference>
<feature type="compositionally biased region" description="Low complexity" evidence="1">
    <location>
        <begin position="35"/>
        <end position="48"/>
    </location>
</feature>
<organism evidence="2 3">
    <name type="scientific">Streptomyces brasiliensis</name>
    <dbReference type="NCBI Taxonomy" id="1954"/>
    <lineage>
        <taxon>Bacteria</taxon>
        <taxon>Bacillati</taxon>
        <taxon>Actinomycetota</taxon>
        <taxon>Actinomycetes</taxon>
        <taxon>Kitasatosporales</taxon>
        <taxon>Streptomycetaceae</taxon>
        <taxon>Streptomyces</taxon>
    </lineage>
</organism>
<comment type="caution">
    <text evidence="2">The sequence shown here is derived from an EMBL/GenBank/DDBJ whole genome shotgun (WGS) entry which is preliminary data.</text>
</comment>